<dbReference type="InterPro" id="IPR020081">
    <property type="entry name" value="SsrA-bd_prot_CS"/>
</dbReference>
<organism evidence="4 5">
    <name type="scientific">Candidatus Wildermuthbacteria bacterium RIFCSPHIGHO2_01_FULL_49_22b</name>
    <dbReference type="NCBI Taxonomy" id="1802448"/>
    <lineage>
        <taxon>Bacteria</taxon>
        <taxon>Candidatus Wildermuthiibacteriota</taxon>
    </lineage>
</organism>
<sequence length="142" mass="15991">NRKAYHDYSILETFEAGLVLQGQEVKSVRAGSMQLAGSYVSFRGQELFLAGATIPPYQPKNAPSDYGPARPRKLLLNKAELRTLLGRAKQEGLTFVPLRVYTSKTRIKLAFGIARGKKKGDKRELLKKREAQREMERALKRG</sequence>
<feature type="compositionally biased region" description="Basic and acidic residues" evidence="3">
    <location>
        <begin position="121"/>
        <end position="142"/>
    </location>
</feature>
<comment type="caution">
    <text evidence="4">The sequence shown here is derived from an EMBL/GenBank/DDBJ whole genome shotgun (WGS) entry which is preliminary data.</text>
</comment>
<dbReference type="PROSITE" id="PS01317">
    <property type="entry name" value="SSRP"/>
    <property type="match status" value="1"/>
</dbReference>
<evidence type="ECO:0000256" key="1">
    <source>
        <dbReference type="ARBA" id="ARBA00022490"/>
    </source>
</evidence>
<evidence type="ECO:0000313" key="5">
    <source>
        <dbReference type="Proteomes" id="UP000178065"/>
    </source>
</evidence>
<dbReference type="CDD" id="cd09294">
    <property type="entry name" value="SmpB"/>
    <property type="match status" value="1"/>
</dbReference>
<dbReference type="PANTHER" id="PTHR30308:SF2">
    <property type="entry name" value="SSRA-BINDING PROTEIN"/>
    <property type="match status" value="1"/>
</dbReference>
<dbReference type="HAMAP" id="MF_00023">
    <property type="entry name" value="SmpB"/>
    <property type="match status" value="1"/>
</dbReference>
<feature type="non-terminal residue" evidence="4">
    <location>
        <position position="1"/>
    </location>
</feature>
<dbReference type="InterPro" id="IPR023620">
    <property type="entry name" value="SmpB"/>
</dbReference>
<dbReference type="GO" id="GO:0005829">
    <property type="term" value="C:cytosol"/>
    <property type="evidence" value="ECO:0007669"/>
    <property type="project" value="TreeGrafter"/>
</dbReference>
<dbReference type="GO" id="GO:0003723">
    <property type="term" value="F:RNA binding"/>
    <property type="evidence" value="ECO:0007669"/>
    <property type="project" value="UniProtKB-KW"/>
</dbReference>
<dbReference type="PANTHER" id="PTHR30308">
    <property type="entry name" value="TMRNA-BINDING COMPONENT OF TRANS-TRANSLATION TAGGING COMPLEX"/>
    <property type="match status" value="1"/>
</dbReference>
<dbReference type="AlphaFoldDB" id="A0A1G2R067"/>
<evidence type="ECO:0000256" key="3">
    <source>
        <dbReference type="SAM" id="MobiDB-lite"/>
    </source>
</evidence>
<evidence type="ECO:0000313" key="4">
    <source>
        <dbReference type="EMBL" id="OHA65769.1"/>
    </source>
</evidence>
<dbReference type="Gene3D" id="2.40.280.10">
    <property type="match status" value="1"/>
</dbReference>
<dbReference type="InterPro" id="IPR000037">
    <property type="entry name" value="SsrA-bd_prot"/>
</dbReference>
<dbReference type="EMBL" id="MHTT01000011">
    <property type="protein sequence ID" value="OHA65769.1"/>
    <property type="molecule type" value="Genomic_DNA"/>
</dbReference>
<evidence type="ECO:0000256" key="2">
    <source>
        <dbReference type="ARBA" id="ARBA00022884"/>
    </source>
</evidence>
<protein>
    <submittedName>
        <fullName evidence="4">SsrA-binding protein</fullName>
    </submittedName>
</protein>
<dbReference type="GO" id="GO:0070930">
    <property type="term" value="P:trans-translation-dependent protein tagging"/>
    <property type="evidence" value="ECO:0007669"/>
    <property type="project" value="TreeGrafter"/>
</dbReference>
<dbReference type="Proteomes" id="UP000178065">
    <property type="component" value="Unassembled WGS sequence"/>
</dbReference>
<dbReference type="SUPFAM" id="SSF74982">
    <property type="entry name" value="Small protein B (SmpB)"/>
    <property type="match status" value="1"/>
</dbReference>
<dbReference type="NCBIfam" id="TIGR00086">
    <property type="entry name" value="smpB"/>
    <property type="match status" value="1"/>
</dbReference>
<keyword evidence="2" id="KW-0694">RNA-binding</keyword>
<dbReference type="Pfam" id="PF01668">
    <property type="entry name" value="SmpB"/>
    <property type="match status" value="1"/>
</dbReference>
<accession>A0A1G2R067</accession>
<dbReference type="STRING" id="1802448.A2672_03360"/>
<proteinExistence type="inferred from homology"/>
<name>A0A1G2R067_9BACT</name>
<dbReference type="NCBIfam" id="NF003843">
    <property type="entry name" value="PRK05422.1"/>
    <property type="match status" value="1"/>
</dbReference>
<keyword evidence="1" id="KW-0963">Cytoplasm</keyword>
<reference evidence="4 5" key="1">
    <citation type="journal article" date="2016" name="Nat. Commun.">
        <title>Thousands of microbial genomes shed light on interconnected biogeochemical processes in an aquifer system.</title>
        <authorList>
            <person name="Anantharaman K."/>
            <person name="Brown C.T."/>
            <person name="Hug L.A."/>
            <person name="Sharon I."/>
            <person name="Castelle C.J."/>
            <person name="Probst A.J."/>
            <person name="Thomas B.C."/>
            <person name="Singh A."/>
            <person name="Wilkins M.J."/>
            <person name="Karaoz U."/>
            <person name="Brodie E.L."/>
            <person name="Williams K.H."/>
            <person name="Hubbard S.S."/>
            <person name="Banfield J.F."/>
        </authorList>
    </citation>
    <scope>NUCLEOTIDE SEQUENCE [LARGE SCALE GENOMIC DNA]</scope>
</reference>
<gene>
    <name evidence="4" type="ORF">A2672_03360</name>
</gene>
<feature type="region of interest" description="Disordered" evidence="3">
    <location>
        <begin position="118"/>
        <end position="142"/>
    </location>
</feature>